<dbReference type="EMBL" id="AP020754">
    <property type="protein sequence ID" value="BBN68413.1"/>
    <property type="molecule type" value="Genomic_DNA"/>
</dbReference>
<accession>A0A5H2XJQ8</accession>
<sequence>MDFRLPLEQNIIKWMNFGVIPVAGRGDIGRLKDKRGIGSKDSYRVLLVDDVRHTEKLGLGRHTGYPSCKLAKSGDYDQPVPPADSSMTPSQLESLCKMQATVIVEALICSQNWLRSDDISSLQYEPTIQEMEFYESIELDIMSSSTPSTIAPTTFQFLEENDLAIALYSCNFCKPHGPNQIRDCTYSGEKLTGP</sequence>
<gene>
    <name evidence="1" type="ORF">Prudu_417S000100</name>
</gene>
<protein>
    <submittedName>
        <fullName evidence="1">Uncharacterized protein</fullName>
    </submittedName>
</protein>
<name>A0A5H2XJQ8_PRUDU</name>
<organism evidence="1">
    <name type="scientific">Prunus dulcis</name>
    <name type="common">Almond</name>
    <name type="synonym">Amygdalus dulcis</name>
    <dbReference type="NCBI Taxonomy" id="3755"/>
    <lineage>
        <taxon>Eukaryota</taxon>
        <taxon>Viridiplantae</taxon>
        <taxon>Streptophyta</taxon>
        <taxon>Embryophyta</taxon>
        <taxon>Tracheophyta</taxon>
        <taxon>Spermatophyta</taxon>
        <taxon>Magnoliopsida</taxon>
        <taxon>eudicotyledons</taxon>
        <taxon>Gunneridae</taxon>
        <taxon>Pentapetalae</taxon>
        <taxon>rosids</taxon>
        <taxon>fabids</taxon>
        <taxon>Rosales</taxon>
        <taxon>Rosaceae</taxon>
        <taxon>Amygdaloideae</taxon>
        <taxon>Amygdaleae</taxon>
        <taxon>Prunus</taxon>
    </lineage>
</organism>
<evidence type="ECO:0000313" key="1">
    <source>
        <dbReference type="EMBL" id="BBN68413.1"/>
    </source>
</evidence>
<reference evidence="1" key="1">
    <citation type="journal article" date="2019" name="Science">
        <title>Mutation of a bHLH transcription factor allowed almond domestication.</title>
        <authorList>
            <person name="Sanchez-Perez R."/>
            <person name="Pavan S."/>
            <person name="Mazzeo R."/>
            <person name="Moldovan C."/>
            <person name="Aiese Cigliano R."/>
            <person name="Del Cueto J."/>
            <person name="Ricciardi F."/>
            <person name="Lotti C."/>
            <person name="Ricciardi L."/>
            <person name="Dicenta F."/>
            <person name="Lopez-Marques R.L."/>
            <person name="Lindberg Moller B."/>
        </authorList>
    </citation>
    <scope>NUCLEOTIDE SEQUENCE</scope>
</reference>
<proteinExistence type="predicted"/>
<feature type="non-terminal residue" evidence="1">
    <location>
        <position position="194"/>
    </location>
</feature>
<dbReference type="AlphaFoldDB" id="A0A5H2XJQ8"/>